<dbReference type="InterPro" id="IPR027417">
    <property type="entry name" value="P-loop_NTPase"/>
</dbReference>
<accession>A0ABR6S7H4</accession>
<gene>
    <name evidence="2" type="ORF">GNE12_10380</name>
</gene>
<dbReference type="Proteomes" id="UP000570851">
    <property type="component" value="Unassembled WGS sequence"/>
</dbReference>
<organism evidence="2 3">
    <name type="scientific">Trichormus variabilis N2B</name>
    <dbReference type="NCBI Taxonomy" id="2681315"/>
    <lineage>
        <taxon>Bacteria</taxon>
        <taxon>Bacillati</taxon>
        <taxon>Cyanobacteriota</taxon>
        <taxon>Cyanophyceae</taxon>
        <taxon>Nostocales</taxon>
        <taxon>Nostocaceae</taxon>
        <taxon>Trichormus</taxon>
    </lineage>
</organism>
<dbReference type="Gene3D" id="3.40.50.300">
    <property type="entry name" value="P-loop containing nucleotide triphosphate hydrolases"/>
    <property type="match status" value="1"/>
</dbReference>
<feature type="domain" description="AAA" evidence="1">
    <location>
        <begin position="3"/>
        <end position="183"/>
    </location>
</feature>
<sequence>MSQIIAIHSFRGGTGKSNIIANIGATMALKGQRVGIIDTDIQSPGIHIIFGLKEEKIRLTLNDYLWKRCDIQDTAYDVTDTLIAESGNTDKIRGSLYLIPSSIKAAEIARVLREGYDVVRLHDGFQEIIRSLKLDYLLIDTHPGLNEETLISIGIANTLLIILRPDNQDFQGTAVTVDVARKLKAARILLVLNKALASFNFTDLQQQLEQIYDVPVVGILPLAEDMVQLASKGLFCLRYPQHPITQTIQEITDQLAGLVVSHQ</sequence>
<dbReference type="Pfam" id="PF13614">
    <property type="entry name" value="AAA_31"/>
    <property type="match status" value="1"/>
</dbReference>
<dbReference type="RefSeq" id="WP_011317983.1">
    <property type="nucleotide sequence ID" value="NZ_JACKZP010000031.1"/>
</dbReference>
<name>A0ABR6S7H4_ANAVA</name>
<evidence type="ECO:0000313" key="2">
    <source>
        <dbReference type="EMBL" id="MBC1302320.1"/>
    </source>
</evidence>
<protein>
    <submittedName>
        <fullName evidence="2">MinD/ParA family protein</fullName>
    </submittedName>
</protein>
<dbReference type="PANTHER" id="PTHR13696:SF52">
    <property type="entry name" value="PARA FAMILY PROTEIN CT_582"/>
    <property type="match status" value="1"/>
</dbReference>
<dbReference type="SUPFAM" id="SSF52540">
    <property type="entry name" value="P-loop containing nucleoside triphosphate hydrolases"/>
    <property type="match status" value="1"/>
</dbReference>
<dbReference type="GeneID" id="58723804"/>
<dbReference type="PANTHER" id="PTHR13696">
    <property type="entry name" value="P-LOOP CONTAINING NUCLEOSIDE TRIPHOSPHATE HYDROLASE"/>
    <property type="match status" value="1"/>
</dbReference>
<evidence type="ECO:0000313" key="3">
    <source>
        <dbReference type="Proteomes" id="UP000570851"/>
    </source>
</evidence>
<dbReference type="InterPro" id="IPR050678">
    <property type="entry name" value="DNA_Partitioning_ATPase"/>
</dbReference>
<proteinExistence type="predicted"/>
<reference evidence="2 3" key="1">
    <citation type="submission" date="2019-11" db="EMBL/GenBank/DDBJ databases">
        <title>Comparison of genomes from free-living endosymbiotic cyanobacteria isolated from Azolla.</title>
        <authorList>
            <person name="Thiel T."/>
            <person name="Pratte B."/>
        </authorList>
    </citation>
    <scope>NUCLEOTIDE SEQUENCE [LARGE SCALE GENOMIC DNA]</scope>
    <source>
        <strain evidence="2 3">N2B</strain>
    </source>
</reference>
<keyword evidence="3" id="KW-1185">Reference proteome</keyword>
<comment type="caution">
    <text evidence="2">The sequence shown here is derived from an EMBL/GenBank/DDBJ whole genome shotgun (WGS) entry which is preliminary data.</text>
</comment>
<dbReference type="EMBL" id="JACKZP010000031">
    <property type="protein sequence ID" value="MBC1302320.1"/>
    <property type="molecule type" value="Genomic_DNA"/>
</dbReference>
<dbReference type="InterPro" id="IPR025669">
    <property type="entry name" value="AAA_dom"/>
</dbReference>
<evidence type="ECO:0000259" key="1">
    <source>
        <dbReference type="Pfam" id="PF13614"/>
    </source>
</evidence>